<comment type="caution">
    <text evidence="7">The sequence shown here is derived from an EMBL/GenBank/DDBJ whole genome shotgun (WGS) entry which is preliminary data.</text>
</comment>
<name>A0A7Y9E2H0_9ACTN</name>
<dbReference type="PROSITE" id="PS00557">
    <property type="entry name" value="FMN_HYDROXY_ACID_DH_1"/>
    <property type="match status" value="1"/>
</dbReference>
<dbReference type="SUPFAM" id="SSF51395">
    <property type="entry name" value="FMN-linked oxidoreductases"/>
    <property type="match status" value="1"/>
</dbReference>
<feature type="binding site" evidence="5">
    <location>
        <begin position="367"/>
        <end position="371"/>
    </location>
    <ligand>
        <name>FMN</name>
        <dbReference type="ChEBI" id="CHEBI:58210"/>
    </ligand>
</feature>
<feature type="binding site" evidence="5">
    <location>
        <begin position="390"/>
        <end position="391"/>
    </location>
    <ligand>
        <name>FMN</name>
        <dbReference type="ChEBI" id="CHEBI:58210"/>
    </ligand>
</feature>
<dbReference type="Gene3D" id="3.20.20.70">
    <property type="entry name" value="Aldolase class I"/>
    <property type="match status" value="1"/>
</dbReference>
<feature type="binding site" evidence="5">
    <location>
        <position position="144"/>
    </location>
    <ligand>
        <name>FMN</name>
        <dbReference type="ChEBI" id="CHEBI:58210"/>
    </ligand>
</feature>
<dbReference type="PIRSF" id="PIRSF000138">
    <property type="entry name" value="Al-hdrx_acd_dh"/>
    <property type="match status" value="1"/>
</dbReference>
<keyword evidence="7" id="KW-0503">Monooxygenase</keyword>
<sequence length="437" mass="47278">MTDQPTLSRAQRATTSAVSVGREVQGRIYRAGVFGHRPAVPVEPAALERAAERAMSRQAWSYVAGSAGQQRTARANVEAFDRHRIVPRMLVDVEERDTSVELFGRRLPAPLLFAPVGVLEMAHRDADLAVAEAARQLGLPMVLSTQASVPMEQVAARLGDAPRWFQLYWSREDELVDSFVRRAEQIGSEAIVVTLDTHVLGWRTRDLDLAYLPFARGQGIAQYTSDPVFRRLVAERAAAGPSGEPTPRPTAAAVRALVSMARHWPGDTWGNLRSPLPRAAVETFLDVFSRSSLSWADLAYLRERTALPILLKGIQDPRDAALALDHGVDGIVVSNHGGRQVDGAIGSLDALPGIVEEVDGRVPVLFDSGVRSGADAFKALALGARAVLVGRPWVYGLALAGARGVREVMEDLWAELDLTMALSGVGGVEQVTRDLLA</sequence>
<evidence type="ECO:0000256" key="2">
    <source>
        <dbReference type="ARBA" id="ARBA00023002"/>
    </source>
</evidence>
<evidence type="ECO:0000256" key="5">
    <source>
        <dbReference type="PIRSR" id="PIRSR000138-2"/>
    </source>
</evidence>
<dbReference type="InterPro" id="IPR012133">
    <property type="entry name" value="Alpha-hydoxy_acid_DH_FMN"/>
</dbReference>
<dbReference type="Proteomes" id="UP000535511">
    <property type="component" value="Unassembled WGS sequence"/>
</dbReference>
<dbReference type="GO" id="GO:0004460">
    <property type="term" value="F:L-lactate dehydrogenase (cytochrome) activity"/>
    <property type="evidence" value="ECO:0007669"/>
    <property type="project" value="UniProtKB-EC"/>
</dbReference>
<keyword evidence="8" id="KW-1185">Reference proteome</keyword>
<dbReference type="EMBL" id="JACCBG010000001">
    <property type="protein sequence ID" value="NYD40048.1"/>
    <property type="molecule type" value="Genomic_DNA"/>
</dbReference>
<dbReference type="PROSITE" id="PS51349">
    <property type="entry name" value="FMN_HYDROXY_ACID_DH_2"/>
    <property type="match status" value="1"/>
</dbReference>
<keyword evidence="5" id="KW-0285">Flavoprotein</keyword>
<feature type="binding site" evidence="5">
    <location>
        <position position="339"/>
    </location>
    <ligand>
        <name>glyoxylate</name>
        <dbReference type="ChEBI" id="CHEBI:36655"/>
    </ligand>
</feature>
<gene>
    <name evidence="7" type="ORF">BJZ21_000131</name>
</gene>
<evidence type="ECO:0000256" key="4">
    <source>
        <dbReference type="PIRSR" id="PIRSR000138-1"/>
    </source>
</evidence>
<accession>A0A7Y9E2H0</accession>
<comment type="cofactor">
    <cofactor evidence="1">
        <name>FMN</name>
        <dbReference type="ChEBI" id="CHEBI:58210"/>
    </cofactor>
</comment>
<dbReference type="InterPro" id="IPR013785">
    <property type="entry name" value="Aldolase_TIM"/>
</dbReference>
<reference evidence="7 8" key="1">
    <citation type="submission" date="2020-07" db="EMBL/GenBank/DDBJ databases">
        <title>Sequencing the genomes of 1000 actinobacteria strains.</title>
        <authorList>
            <person name="Klenk H.-P."/>
        </authorList>
    </citation>
    <scope>NUCLEOTIDE SEQUENCE [LARGE SCALE GENOMIC DNA]</scope>
    <source>
        <strain evidence="7 8">DSM 21350</strain>
    </source>
</reference>
<keyword evidence="2 7" id="KW-0560">Oxidoreductase</keyword>
<dbReference type="PANTHER" id="PTHR10578:SF143">
    <property type="entry name" value="FMN-DEPENDENT ALPHA-HYDROXY ACID DEHYDROGENASE PB1A11.03"/>
    <property type="match status" value="1"/>
</dbReference>
<protein>
    <submittedName>
        <fullName evidence="7">L-lactate dehydrogenase (Cytochrome)/lactate 2-monooxygenase</fullName>
        <ecNumber evidence="7">1.1.2.3</ecNumber>
        <ecNumber evidence="7">1.13.12.4</ecNumber>
    </submittedName>
</protein>
<feature type="binding site" evidence="5">
    <location>
        <position position="203"/>
    </location>
    <ligand>
        <name>glyoxylate</name>
        <dbReference type="ChEBI" id="CHEBI:36655"/>
    </ligand>
</feature>
<feature type="binding site" evidence="5">
    <location>
        <position position="62"/>
    </location>
    <ligand>
        <name>glyoxylate</name>
        <dbReference type="ChEBI" id="CHEBI:36655"/>
    </ligand>
</feature>
<evidence type="ECO:0000256" key="1">
    <source>
        <dbReference type="ARBA" id="ARBA00001917"/>
    </source>
</evidence>
<evidence type="ECO:0000313" key="7">
    <source>
        <dbReference type="EMBL" id="NYD40048.1"/>
    </source>
</evidence>
<dbReference type="InterPro" id="IPR000262">
    <property type="entry name" value="FMN-dep_DH"/>
</dbReference>
<dbReference type="Pfam" id="PF01070">
    <property type="entry name" value="FMN_dh"/>
    <property type="match status" value="1"/>
</dbReference>
<feature type="binding site" evidence="5">
    <location>
        <position position="312"/>
    </location>
    <ligand>
        <name>FMN</name>
        <dbReference type="ChEBI" id="CHEBI:58210"/>
    </ligand>
</feature>
<feature type="binding site" evidence="5">
    <location>
        <position position="166"/>
    </location>
    <ligand>
        <name>FMN</name>
        <dbReference type="ChEBI" id="CHEBI:58210"/>
    </ligand>
</feature>
<organism evidence="7 8">
    <name type="scientific">Nocardioides panaciterrulae</name>
    <dbReference type="NCBI Taxonomy" id="661492"/>
    <lineage>
        <taxon>Bacteria</taxon>
        <taxon>Bacillati</taxon>
        <taxon>Actinomycetota</taxon>
        <taxon>Actinomycetes</taxon>
        <taxon>Propionibacteriales</taxon>
        <taxon>Nocardioidaceae</taxon>
        <taxon>Nocardioides</taxon>
    </lineage>
</organism>
<feature type="binding site" evidence="5">
    <location>
        <begin position="115"/>
        <end position="117"/>
    </location>
    <ligand>
        <name>FMN</name>
        <dbReference type="ChEBI" id="CHEBI:58210"/>
    </ligand>
</feature>
<feature type="binding site" evidence="5">
    <location>
        <position position="336"/>
    </location>
    <ligand>
        <name>glyoxylate</name>
        <dbReference type="ChEBI" id="CHEBI:36655"/>
    </ligand>
</feature>
<comment type="similarity">
    <text evidence="3">Belongs to the FMN-dependent alpha-hydroxy acid dehydrogenase family.</text>
</comment>
<feature type="active site" description="Proton acceptor" evidence="4">
    <location>
        <position position="336"/>
    </location>
</feature>
<dbReference type="EC" id="1.13.12.4" evidence="7"/>
<dbReference type="EC" id="1.1.2.3" evidence="7"/>
<feature type="binding site" evidence="5">
    <location>
        <position position="194"/>
    </location>
    <ligand>
        <name>FMN</name>
        <dbReference type="ChEBI" id="CHEBI:58210"/>
    </ligand>
</feature>
<feature type="binding site" evidence="5">
    <location>
        <position position="168"/>
    </location>
    <ligand>
        <name>glyoxylate</name>
        <dbReference type="ChEBI" id="CHEBI:36655"/>
    </ligand>
</feature>
<keyword evidence="5" id="KW-0288">FMN</keyword>
<dbReference type="GO" id="GO:0010181">
    <property type="term" value="F:FMN binding"/>
    <property type="evidence" value="ECO:0007669"/>
    <property type="project" value="InterPro"/>
</dbReference>
<dbReference type="PANTHER" id="PTHR10578">
    <property type="entry name" value="S -2-HYDROXY-ACID OXIDASE-RELATED"/>
    <property type="match status" value="1"/>
</dbReference>
<evidence type="ECO:0000259" key="6">
    <source>
        <dbReference type="PROSITE" id="PS51349"/>
    </source>
</evidence>
<proteinExistence type="inferred from homology"/>
<dbReference type="GO" id="GO:0050040">
    <property type="term" value="F:lactate 2-monooxygenase activity"/>
    <property type="evidence" value="ECO:0007669"/>
    <property type="project" value="UniProtKB-EC"/>
</dbReference>
<dbReference type="InterPro" id="IPR037396">
    <property type="entry name" value="FMN_HAD"/>
</dbReference>
<dbReference type="AlphaFoldDB" id="A0A7Y9E2H0"/>
<evidence type="ECO:0000256" key="3">
    <source>
        <dbReference type="ARBA" id="ARBA00024042"/>
    </source>
</evidence>
<feature type="binding site" evidence="5">
    <location>
        <position position="334"/>
    </location>
    <ligand>
        <name>FMN</name>
        <dbReference type="ChEBI" id="CHEBI:58210"/>
    </ligand>
</feature>
<dbReference type="InterPro" id="IPR008259">
    <property type="entry name" value="FMN_hydac_DH_AS"/>
</dbReference>
<evidence type="ECO:0000313" key="8">
    <source>
        <dbReference type="Proteomes" id="UP000535511"/>
    </source>
</evidence>
<dbReference type="RefSeq" id="WP_343051881.1">
    <property type="nucleotide sequence ID" value="NZ_JACCBG010000001.1"/>
</dbReference>
<feature type="domain" description="FMN hydroxy acid dehydrogenase" evidence="6">
    <location>
        <begin position="36"/>
        <end position="437"/>
    </location>
</feature>